<dbReference type="SUPFAM" id="SSF46689">
    <property type="entry name" value="Homeodomain-like"/>
    <property type="match status" value="1"/>
</dbReference>
<gene>
    <name evidence="6" type="ORF">GCM10022288_06910</name>
</gene>
<dbReference type="InterPro" id="IPR001647">
    <property type="entry name" value="HTH_TetR"/>
</dbReference>
<dbReference type="InterPro" id="IPR025996">
    <property type="entry name" value="MT1864/Rv1816-like_C"/>
</dbReference>
<evidence type="ECO:0000256" key="4">
    <source>
        <dbReference type="PROSITE-ProRule" id="PRU00335"/>
    </source>
</evidence>
<evidence type="ECO:0000313" key="7">
    <source>
        <dbReference type="Proteomes" id="UP001500213"/>
    </source>
</evidence>
<reference evidence="7" key="1">
    <citation type="journal article" date="2019" name="Int. J. Syst. Evol. Microbiol.">
        <title>The Global Catalogue of Microorganisms (GCM) 10K type strain sequencing project: providing services to taxonomists for standard genome sequencing and annotation.</title>
        <authorList>
            <consortium name="The Broad Institute Genomics Platform"/>
            <consortium name="The Broad Institute Genome Sequencing Center for Infectious Disease"/>
            <person name="Wu L."/>
            <person name="Ma J."/>
        </authorList>
    </citation>
    <scope>NUCLEOTIDE SEQUENCE [LARGE SCALE GENOMIC DNA]</scope>
    <source>
        <strain evidence="7">JCM 17593</strain>
    </source>
</reference>
<evidence type="ECO:0000259" key="5">
    <source>
        <dbReference type="PROSITE" id="PS50977"/>
    </source>
</evidence>
<keyword evidence="1" id="KW-0805">Transcription regulation</keyword>
<feature type="domain" description="HTH tetR-type" evidence="5">
    <location>
        <begin position="6"/>
        <end position="66"/>
    </location>
</feature>
<dbReference type="Gene3D" id="1.10.357.10">
    <property type="entry name" value="Tetracycline Repressor, domain 2"/>
    <property type="match status" value="1"/>
</dbReference>
<feature type="DNA-binding region" description="H-T-H motif" evidence="4">
    <location>
        <begin position="29"/>
        <end position="48"/>
    </location>
</feature>
<keyword evidence="7" id="KW-1185">Reference proteome</keyword>
<dbReference type="Proteomes" id="UP001500213">
    <property type="component" value="Unassembled WGS sequence"/>
</dbReference>
<dbReference type="Pfam" id="PF00440">
    <property type="entry name" value="TetR_N"/>
    <property type="match status" value="1"/>
</dbReference>
<dbReference type="InterPro" id="IPR036271">
    <property type="entry name" value="Tet_transcr_reg_TetR-rel_C_sf"/>
</dbReference>
<evidence type="ECO:0000313" key="6">
    <source>
        <dbReference type="EMBL" id="GAA4185212.1"/>
    </source>
</evidence>
<keyword evidence="2 4" id="KW-0238">DNA-binding</keyword>
<comment type="caution">
    <text evidence="6">The sequence shown here is derived from an EMBL/GenBank/DDBJ whole genome shotgun (WGS) entry which is preliminary data.</text>
</comment>
<dbReference type="PANTHER" id="PTHR30055">
    <property type="entry name" value="HTH-TYPE TRANSCRIPTIONAL REGULATOR RUTR"/>
    <property type="match status" value="1"/>
</dbReference>
<dbReference type="PROSITE" id="PS50977">
    <property type="entry name" value="HTH_TETR_2"/>
    <property type="match status" value="1"/>
</dbReference>
<dbReference type="EMBL" id="BAABBX010000005">
    <property type="protein sequence ID" value="GAA4185212.1"/>
    <property type="molecule type" value="Genomic_DNA"/>
</dbReference>
<protein>
    <submittedName>
        <fullName evidence="6">TetR/AcrR family transcriptional regulator</fullName>
    </submittedName>
</protein>
<sequence length="199" mass="20867">MPAPSRTTHGDIVAAARGIVAAGGLEALTMQAVATRVGVRAPSLYKRIAGRTELIRLVVVAVIDDLERRLASAAALVARDPRGAIADLARELRAFAHADPSGFGLIFGGAPLDARPPVDVLARSAAPLIDAARRLVGEERALDAARTLTAWANGFLTMELAGAFQLGGDVDRAFEWGLARVIDAVAADEPHDSKAARRH</sequence>
<proteinExistence type="predicted"/>
<keyword evidence="3" id="KW-0804">Transcription</keyword>
<evidence type="ECO:0000256" key="3">
    <source>
        <dbReference type="ARBA" id="ARBA00023163"/>
    </source>
</evidence>
<accession>A0ABP8AJU7</accession>
<dbReference type="InterPro" id="IPR009057">
    <property type="entry name" value="Homeodomain-like_sf"/>
</dbReference>
<dbReference type="RefSeq" id="WP_344773846.1">
    <property type="nucleotide sequence ID" value="NZ_BAABBX010000005.1"/>
</dbReference>
<dbReference type="Gene3D" id="1.10.10.60">
    <property type="entry name" value="Homeodomain-like"/>
    <property type="match status" value="1"/>
</dbReference>
<dbReference type="InterPro" id="IPR050109">
    <property type="entry name" value="HTH-type_TetR-like_transc_reg"/>
</dbReference>
<dbReference type="SUPFAM" id="SSF48498">
    <property type="entry name" value="Tetracyclin repressor-like, C-terminal domain"/>
    <property type="match status" value="1"/>
</dbReference>
<name>A0ABP8AJU7_9MICO</name>
<dbReference type="PANTHER" id="PTHR30055:SF239">
    <property type="entry name" value="TRANSCRIPTIONAL REGULATORY PROTEIN"/>
    <property type="match status" value="1"/>
</dbReference>
<organism evidence="6 7">
    <name type="scientific">Gryllotalpicola kribbensis</name>
    <dbReference type="NCBI Taxonomy" id="993084"/>
    <lineage>
        <taxon>Bacteria</taxon>
        <taxon>Bacillati</taxon>
        <taxon>Actinomycetota</taxon>
        <taxon>Actinomycetes</taxon>
        <taxon>Micrococcales</taxon>
        <taxon>Microbacteriaceae</taxon>
        <taxon>Gryllotalpicola</taxon>
    </lineage>
</organism>
<evidence type="ECO:0000256" key="1">
    <source>
        <dbReference type="ARBA" id="ARBA00023015"/>
    </source>
</evidence>
<dbReference type="Pfam" id="PF13305">
    <property type="entry name" value="TetR_C_33"/>
    <property type="match status" value="1"/>
</dbReference>
<evidence type="ECO:0000256" key="2">
    <source>
        <dbReference type="ARBA" id="ARBA00023125"/>
    </source>
</evidence>